<name>A0ABZ0GPC5_9GAMM</name>
<gene>
    <name evidence="2" type="ORF">RI844_20165</name>
</gene>
<proteinExistence type="predicted"/>
<dbReference type="Proteomes" id="UP001301442">
    <property type="component" value="Chromosome"/>
</dbReference>
<sequence length="150" mass="17175">MKKFIFITLLNSPIALADSFSESHGYKMPPKFECQFDSSISVDNNNSDVTNFKDKRLYTFSIVNGKSDDYELSINYKKQEFHVFLNNTWKKGFPTFGRGYMLTGDNGYSVYLQRTSDGLIKGLLRAKLIKANVEQTMIWSGNCYVTLSDD</sequence>
<accession>A0ABZ0GPC5</accession>
<feature type="chain" id="PRO_5046605919" description="Adhesin" evidence="1">
    <location>
        <begin position="18"/>
        <end position="150"/>
    </location>
</feature>
<organism evidence="2 3">
    <name type="scientific">Thalassotalea fonticola</name>
    <dbReference type="NCBI Taxonomy" id="3065649"/>
    <lineage>
        <taxon>Bacteria</taxon>
        <taxon>Pseudomonadati</taxon>
        <taxon>Pseudomonadota</taxon>
        <taxon>Gammaproteobacteria</taxon>
        <taxon>Alteromonadales</taxon>
        <taxon>Colwelliaceae</taxon>
        <taxon>Thalassotalea</taxon>
    </lineage>
</organism>
<dbReference type="EMBL" id="CP136600">
    <property type="protein sequence ID" value="WOH37646.1"/>
    <property type="molecule type" value="Genomic_DNA"/>
</dbReference>
<keyword evidence="3" id="KW-1185">Reference proteome</keyword>
<evidence type="ECO:0000313" key="3">
    <source>
        <dbReference type="Proteomes" id="UP001301442"/>
    </source>
</evidence>
<feature type="signal peptide" evidence="1">
    <location>
        <begin position="1"/>
        <end position="17"/>
    </location>
</feature>
<evidence type="ECO:0000256" key="1">
    <source>
        <dbReference type="SAM" id="SignalP"/>
    </source>
</evidence>
<dbReference type="RefSeq" id="WP_348396432.1">
    <property type="nucleotide sequence ID" value="NZ_CP136600.1"/>
</dbReference>
<keyword evidence="1" id="KW-0732">Signal</keyword>
<evidence type="ECO:0000313" key="2">
    <source>
        <dbReference type="EMBL" id="WOH37646.1"/>
    </source>
</evidence>
<protein>
    <recommendedName>
        <fullName evidence="4">Adhesin</fullName>
    </recommendedName>
</protein>
<evidence type="ECO:0008006" key="4">
    <source>
        <dbReference type="Google" id="ProtNLM"/>
    </source>
</evidence>
<reference evidence="2 3" key="1">
    <citation type="submission" date="2023-09" db="EMBL/GenBank/DDBJ databases">
        <authorList>
            <person name="Qi X."/>
        </authorList>
    </citation>
    <scope>NUCLEOTIDE SEQUENCE [LARGE SCALE GENOMIC DNA]</scope>
    <source>
        <strain evidence="2 3">S1-1</strain>
    </source>
</reference>